<sequence length="130" mass="14659">MTDTVQLYGLLNYLNMKASKLSTQDMEGITKDMHKLARETQQETVSMRIITFITLIFLPGTFVSTIMSTDIVTWDTNGVTNKAERIVYVGAVKFFMALTFPLIVLTLAVWALLYSSERRGRSPRQVSLSA</sequence>
<evidence type="ECO:0000256" key="1">
    <source>
        <dbReference type="SAM" id="Phobius"/>
    </source>
</evidence>
<keyword evidence="1" id="KW-0472">Membrane</keyword>
<dbReference type="Proteomes" id="UP001562354">
    <property type="component" value="Unassembled WGS sequence"/>
</dbReference>
<dbReference type="EMBL" id="JBFMKM010000003">
    <property type="protein sequence ID" value="KAL1310565.1"/>
    <property type="molecule type" value="Genomic_DNA"/>
</dbReference>
<evidence type="ECO:0000313" key="2">
    <source>
        <dbReference type="EMBL" id="KAL1310565.1"/>
    </source>
</evidence>
<keyword evidence="1" id="KW-0812">Transmembrane</keyword>
<name>A0ABR3PLZ9_9PEZI</name>
<dbReference type="RefSeq" id="XP_069203414.1">
    <property type="nucleotide sequence ID" value="XM_069348415.1"/>
</dbReference>
<keyword evidence="1" id="KW-1133">Transmembrane helix</keyword>
<evidence type="ECO:0000313" key="3">
    <source>
        <dbReference type="Proteomes" id="UP001562354"/>
    </source>
</evidence>
<feature type="transmembrane region" description="Helical" evidence="1">
    <location>
        <begin position="45"/>
        <end position="66"/>
    </location>
</feature>
<dbReference type="Gene3D" id="1.20.58.340">
    <property type="entry name" value="Magnesium transport protein CorA, transmembrane region"/>
    <property type="match status" value="1"/>
</dbReference>
<comment type="caution">
    <text evidence="2">The sequence shown here is derived from an EMBL/GenBank/DDBJ whole genome shotgun (WGS) entry which is preliminary data.</text>
</comment>
<accession>A0ABR3PLZ9</accession>
<keyword evidence="3" id="KW-1185">Reference proteome</keyword>
<protein>
    <submittedName>
        <fullName evidence="2">Uncharacterized protein</fullName>
    </submittedName>
</protein>
<proteinExistence type="predicted"/>
<feature type="transmembrane region" description="Helical" evidence="1">
    <location>
        <begin position="86"/>
        <end position="114"/>
    </location>
</feature>
<reference evidence="2 3" key="1">
    <citation type="submission" date="2024-07" db="EMBL/GenBank/DDBJ databases">
        <title>Draft sequence of the Neodothiora populina.</title>
        <authorList>
            <person name="Drown D.D."/>
            <person name="Schuette U.S."/>
            <person name="Buechlein A.B."/>
            <person name="Rusch D.R."/>
            <person name="Winton L.W."/>
            <person name="Adams G.A."/>
        </authorList>
    </citation>
    <scope>NUCLEOTIDE SEQUENCE [LARGE SCALE GENOMIC DNA]</scope>
    <source>
        <strain evidence="2 3">CPC 39397</strain>
    </source>
</reference>
<organism evidence="2 3">
    <name type="scientific">Neodothiora populina</name>
    <dbReference type="NCBI Taxonomy" id="2781224"/>
    <lineage>
        <taxon>Eukaryota</taxon>
        <taxon>Fungi</taxon>
        <taxon>Dikarya</taxon>
        <taxon>Ascomycota</taxon>
        <taxon>Pezizomycotina</taxon>
        <taxon>Dothideomycetes</taxon>
        <taxon>Dothideomycetidae</taxon>
        <taxon>Dothideales</taxon>
        <taxon>Dothioraceae</taxon>
        <taxon>Neodothiora</taxon>
    </lineage>
</organism>
<gene>
    <name evidence="2" type="ORF">AAFC00_000844</name>
</gene>
<dbReference type="GeneID" id="95974547"/>